<dbReference type="InterPro" id="IPR039773">
    <property type="entry name" value="BAG_chaperone_regulator"/>
</dbReference>
<dbReference type="PROSITE" id="PS51035">
    <property type="entry name" value="BAG"/>
    <property type="match status" value="1"/>
</dbReference>
<dbReference type="SMART" id="SM00213">
    <property type="entry name" value="UBQ"/>
    <property type="match status" value="1"/>
</dbReference>
<dbReference type="SMART" id="SM00264">
    <property type="entry name" value="BAG"/>
    <property type="match status" value="1"/>
</dbReference>
<dbReference type="GO" id="GO:0050821">
    <property type="term" value="P:protein stabilization"/>
    <property type="evidence" value="ECO:0007669"/>
    <property type="project" value="TreeGrafter"/>
</dbReference>
<proteinExistence type="predicted"/>
<dbReference type="SUPFAM" id="SSF63491">
    <property type="entry name" value="BAG domain"/>
    <property type="match status" value="1"/>
</dbReference>
<name>A0A6G1Q8Z7_CHAAH</name>
<evidence type="ECO:0000256" key="3">
    <source>
        <dbReference type="SAM" id="Coils"/>
    </source>
</evidence>
<dbReference type="Pfam" id="PF00240">
    <property type="entry name" value="ubiquitin"/>
    <property type="match status" value="1"/>
</dbReference>
<dbReference type="InterPro" id="IPR036533">
    <property type="entry name" value="BAG_dom_sf"/>
</dbReference>
<dbReference type="OrthoDB" id="417450at2759"/>
<dbReference type="Gene3D" id="3.10.20.90">
    <property type="entry name" value="Phosphatidylinositol 3-kinase Catalytic Subunit, Chain A, domain 1"/>
    <property type="match status" value="1"/>
</dbReference>
<dbReference type="EMBL" id="CM015725">
    <property type="protein sequence ID" value="KAF3698803.1"/>
    <property type="molecule type" value="Genomic_DNA"/>
</dbReference>
<dbReference type="PANTHER" id="PTHR12329">
    <property type="entry name" value="BCL2-ASSOCIATED ATHANOGENE"/>
    <property type="match status" value="1"/>
</dbReference>
<dbReference type="GO" id="GO:0005829">
    <property type="term" value="C:cytosol"/>
    <property type="evidence" value="ECO:0007669"/>
    <property type="project" value="TreeGrafter"/>
</dbReference>
<dbReference type="Gene3D" id="1.20.58.120">
    <property type="entry name" value="BAG domain"/>
    <property type="match status" value="1"/>
</dbReference>
<evidence type="ECO:0000259" key="5">
    <source>
        <dbReference type="PROSITE" id="PS51035"/>
    </source>
</evidence>
<dbReference type="GO" id="GO:0051087">
    <property type="term" value="F:protein-folding chaperone binding"/>
    <property type="evidence" value="ECO:0007669"/>
    <property type="project" value="InterPro"/>
</dbReference>
<reference evidence="7" key="2">
    <citation type="submission" date="2019-02" db="EMBL/GenBank/DDBJ databases">
        <title>Opniocepnalus argus Var Kimnra genome.</title>
        <authorList>
            <person name="Zhou C."/>
            <person name="Xiao S."/>
        </authorList>
    </citation>
    <scope>NUCLEOTIDE SEQUENCE [LARGE SCALE GENOMIC DNA]</scope>
</reference>
<dbReference type="InterPro" id="IPR003103">
    <property type="entry name" value="BAG_domain"/>
</dbReference>
<evidence type="ECO:0000256" key="2">
    <source>
        <dbReference type="ARBA" id="ARBA00023186"/>
    </source>
</evidence>
<gene>
    <name evidence="6" type="ORF">EXN66_Car014490</name>
</gene>
<dbReference type="GO" id="GO:0005634">
    <property type="term" value="C:nucleus"/>
    <property type="evidence" value="ECO:0007669"/>
    <property type="project" value="TreeGrafter"/>
</dbReference>
<dbReference type="PROSITE" id="PS50053">
    <property type="entry name" value="UBIQUITIN_2"/>
    <property type="match status" value="1"/>
</dbReference>
<dbReference type="CDD" id="cd01812">
    <property type="entry name" value="Ubl_BAG1"/>
    <property type="match status" value="1"/>
</dbReference>
<protein>
    <recommendedName>
        <fullName evidence="1">BAG family molecular chaperone regulator 1</fullName>
    </recommendedName>
</protein>
<keyword evidence="3" id="KW-0175">Coiled coil</keyword>
<dbReference type="GO" id="GO:0016020">
    <property type="term" value="C:membrane"/>
    <property type="evidence" value="ECO:0007669"/>
    <property type="project" value="TreeGrafter"/>
</dbReference>
<dbReference type="PANTHER" id="PTHR12329:SF16">
    <property type="entry name" value="BAG FAMILY MOLECULAR CHAPERONE REGULATOR 1"/>
    <property type="match status" value="1"/>
</dbReference>
<dbReference type="InterPro" id="IPR029071">
    <property type="entry name" value="Ubiquitin-like_domsf"/>
</dbReference>
<dbReference type="SUPFAM" id="SSF54236">
    <property type="entry name" value="Ubiquitin-like"/>
    <property type="match status" value="1"/>
</dbReference>
<keyword evidence="7" id="KW-1185">Reference proteome</keyword>
<organism evidence="6 7">
    <name type="scientific">Channa argus</name>
    <name type="common">Northern snakehead</name>
    <name type="synonym">Ophicephalus argus</name>
    <dbReference type="NCBI Taxonomy" id="215402"/>
    <lineage>
        <taxon>Eukaryota</taxon>
        <taxon>Metazoa</taxon>
        <taxon>Chordata</taxon>
        <taxon>Craniata</taxon>
        <taxon>Vertebrata</taxon>
        <taxon>Euteleostomi</taxon>
        <taxon>Actinopterygii</taxon>
        <taxon>Neopterygii</taxon>
        <taxon>Teleostei</taxon>
        <taxon>Neoteleostei</taxon>
        <taxon>Acanthomorphata</taxon>
        <taxon>Anabantaria</taxon>
        <taxon>Anabantiformes</taxon>
        <taxon>Channoidei</taxon>
        <taxon>Channidae</taxon>
        <taxon>Channa</taxon>
    </lineage>
</organism>
<accession>A0A6G1Q8Z7</accession>
<keyword evidence="2" id="KW-0143">Chaperone</keyword>
<evidence type="ECO:0000259" key="4">
    <source>
        <dbReference type="PROSITE" id="PS50053"/>
    </source>
</evidence>
<dbReference type="Pfam" id="PF02179">
    <property type="entry name" value="BAG"/>
    <property type="match status" value="1"/>
</dbReference>
<evidence type="ECO:0000313" key="6">
    <source>
        <dbReference type="EMBL" id="KAF3698803.1"/>
    </source>
</evidence>
<feature type="domain" description="BAG" evidence="5">
    <location>
        <begin position="108"/>
        <end position="188"/>
    </location>
</feature>
<dbReference type="AlphaFoldDB" id="A0A6G1Q8Z7"/>
<reference evidence="6 7" key="1">
    <citation type="submission" date="2019-02" db="EMBL/GenBank/DDBJ databases">
        <title>Opniocepnalus argus genome.</title>
        <authorList>
            <person name="Zhou C."/>
            <person name="Xiao S."/>
        </authorList>
    </citation>
    <scope>NUCLEOTIDE SEQUENCE [LARGE SCALE GENOMIC DNA]</scope>
    <source>
        <strain evidence="6">OARG1902GOOAL</strain>
        <tissue evidence="6">Muscle</tissue>
    </source>
</reference>
<evidence type="ECO:0000256" key="1">
    <source>
        <dbReference type="ARBA" id="ARBA00022374"/>
    </source>
</evidence>
<dbReference type="GO" id="GO:0000774">
    <property type="term" value="F:adenyl-nucleotide exchange factor activity"/>
    <property type="evidence" value="ECO:0007669"/>
    <property type="project" value="TreeGrafter"/>
</dbReference>
<dbReference type="InterPro" id="IPR000626">
    <property type="entry name" value="Ubiquitin-like_dom"/>
</dbReference>
<sequence>MSGQTVTVTVAYGSTKHSITLMSRDDGKGLTVKDLSEALAQATGVPPASQKIICKGKSLKDMEESLCTYGIKEGSKLMMIGKRNSAEEEAELKKLKDIEKSVEQMAKKLEKVDGELTGLKNGFLAKDLQAEALGKLDHRVKITAEQLMKILEQIDAMNVPDNFLDCRMKKKGLVKTVQEFLARCDKIEACISDHLSKIQSKNLALAE</sequence>
<feature type="domain" description="Ubiquitin-like" evidence="4">
    <location>
        <begin position="31"/>
        <end position="86"/>
    </location>
</feature>
<dbReference type="Proteomes" id="UP000503349">
    <property type="component" value="Chromosome 14"/>
</dbReference>
<feature type="coiled-coil region" evidence="3">
    <location>
        <begin position="85"/>
        <end position="115"/>
    </location>
</feature>
<evidence type="ECO:0000313" key="7">
    <source>
        <dbReference type="Proteomes" id="UP000503349"/>
    </source>
</evidence>